<evidence type="ECO:0000313" key="5">
    <source>
        <dbReference type="EMBL" id="MBA8931090.1"/>
    </source>
</evidence>
<dbReference type="Pfam" id="PF01547">
    <property type="entry name" value="SBP_bac_1"/>
    <property type="match status" value="1"/>
</dbReference>
<evidence type="ECO:0000256" key="1">
    <source>
        <dbReference type="ARBA" id="ARBA00008520"/>
    </source>
</evidence>
<proteinExistence type="inferred from homology"/>
<keyword evidence="6" id="KW-1185">Reference proteome</keyword>
<keyword evidence="2" id="KW-0813">Transport</keyword>
<feature type="signal peptide" evidence="4">
    <location>
        <begin position="1"/>
        <end position="23"/>
    </location>
</feature>
<protein>
    <submittedName>
        <fullName evidence="5">N,N'-diacetylchitobiose transport system substrate-binding protein</fullName>
    </submittedName>
</protein>
<dbReference type="RefSeq" id="WP_182840218.1">
    <property type="nucleotide sequence ID" value="NZ_BAAABQ010000097.1"/>
</dbReference>
<keyword evidence="3 4" id="KW-0732">Signal</keyword>
<name>A0ABR6BW04_9PSEU</name>
<evidence type="ECO:0000256" key="2">
    <source>
        <dbReference type="ARBA" id="ARBA00022448"/>
    </source>
</evidence>
<dbReference type="EMBL" id="JACJID010000008">
    <property type="protein sequence ID" value="MBA8931090.1"/>
    <property type="molecule type" value="Genomic_DNA"/>
</dbReference>
<evidence type="ECO:0000256" key="4">
    <source>
        <dbReference type="SAM" id="SignalP"/>
    </source>
</evidence>
<comment type="caution">
    <text evidence="5">The sequence shown here is derived from an EMBL/GenBank/DDBJ whole genome shotgun (WGS) entry which is preliminary data.</text>
</comment>
<dbReference type="SUPFAM" id="SSF53850">
    <property type="entry name" value="Periplasmic binding protein-like II"/>
    <property type="match status" value="1"/>
</dbReference>
<dbReference type="InterPro" id="IPR006059">
    <property type="entry name" value="SBP"/>
</dbReference>
<feature type="chain" id="PRO_5046264241" evidence="4">
    <location>
        <begin position="24"/>
        <end position="427"/>
    </location>
</feature>
<dbReference type="Gene3D" id="3.40.190.10">
    <property type="entry name" value="Periplasmic binding protein-like II"/>
    <property type="match status" value="2"/>
</dbReference>
<dbReference type="PANTHER" id="PTHR30061">
    <property type="entry name" value="MALTOSE-BINDING PERIPLASMIC PROTEIN"/>
    <property type="match status" value="1"/>
</dbReference>
<evidence type="ECO:0000256" key="3">
    <source>
        <dbReference type="ARBA" id="ARBA00022729"/>
    </source>
</evidence>
<comment type="similarity">
    <text evidence="1">Belongs to the bacterial solute-binding protein 1 family.</text>
</comment>
<accession>A0ABR6BW04</accession>
<dbReference type="PANTHER" id="PTHR30061:SF50">
    <property type="entry name" value="MALTOSE_MALTODEXTRIN-BINDING PERIPLASMIC PROTEIN"/>
    <property type="match status" value="1"/>
</dbReference>
<dbReference type="Proteomes" id="UP000517916">
    <property type="component" value="Unassembled WGS sequence"/>
</dbReference>
<organism evidence="5 6">
    <name type="scientific">Kutzneria viridogrisea</name>
    <dbReference type="NCBI Taxonomy" id="47990"/>
    <lineage>
        <taxon>Bacteria</taxon>
        <taxon>Bacillati</taxon>
        <taxon>Actinomycetota</taxon>
        <taxon>Actinomycetes</taxon>
        <taxon>Pseudonocardiales</taxon>
        <taxon>Pseudonocardiaceae</taxon>
        <taxon>Kutzneria</taxon>
    </lineage>
</organism>
<dbReference type="PROSITE" id="PS51257">
    <property type="entry name" value="PROKAR_LIPOPROTEIN"/>
    <property type="match status" value="1"/>
</dbReference>
<reference evidence="5 6" key="1">
    <citation type="submission" date="2020-08" db="EMBL/GenBank/DDBJ databases">
        <title>Genomic Encyclopedia of Archaeal and Bacterial Type Strains, Phase II (KMG-II): from individual species to whole genera.</title>
        <authorList>
            <person name="Goeker M."/>
        </authorList>
    </citation>
    <scope>NUCLEOTIDE SEQUENCE [LARGE SCALE GENOMIC DNA]</scope>
    <source>
        <strain evidence="5 6">DSM 43850</strain>
    </source>
</reference>
<sequence length="427" mass="44715">MKRIALLVAVGALAVAGCAPVQSGPSGGAADEKSGQLRVWLFDEVNRGPKQAVVDQAVKQFQSEHAGVTVDVQYIQISTRAERFKGAFSDPKSAPDVAEFGNTDLAGYVAAGGFAEVGADLDKWPDAKDLSPSILDTAKVGGKVYAVPWYVGVRALYYRTDVFSELGLTPPKTLAELAPLARRIRAAKPDLFGISVGGKYTYGMLPFLWASGGDLASQQGGKFTSAVDSTNGRAGIGRYTELLAEDICPPQQCAQNGGDASVQAFVSGKAAMTIGGDFNRGAMKAGAVSGKYAVVPLPGMTEGSVAPAFAGGNLLGVTKSTAHRTLAVQFLQLLGGKSFQRKMFDAMGNLPTFTDVQRAVAEGDEFERPFVRTLDAGPRFVPATPAWAKIDAQAVLPTMLQQIATKAQDLTAATATAAQHMNEAFGS</sequence>
<evidence type="ECO:0000313" key="6">
    <source>
        <dbReference type="Proteomes" id="UP000517916"/>
    </source>
</evidence>
<gene>
    <name evidence="5" type="ORF">BC739_008337</name>
</gene>